<proteinExistence type="predicted"/>
<accession>A0A2S1LDN2</accession>
<dbReference type="EMBL" id="CP020918">
    <property type="protein sequence ID" value="AWG21859.1"/>
    <property type="molecule type" value="Genomic_DNA"/>
</dbReference>
<name>A0A2S1LDN2_9FLAO</name>
<reference evidence="1 2" key="1">
    <citation type="submission" date="2017-04" db="EMBL/GenBank/DDBJ databases">
        <title>Compelte genome sequence of WV33.</title>
        <authorList>
            <person name="Lee P.C."/>
        </authorList>
    </citation>
    <scope>NUCLEOTIDE SEQUENCE [LARGE SCALE GENOMIC DNA]</scope>
    <source>
        <strain evidence="1 2">WV33</strain>
    </source>
</reference>
<dbReference type="KEGG" id="ffa:FFWV33_10105"/>
<keyword evidence="2" id="KW-1185">Reference proteome</keyword>
<sequence length="62" mass="6904">MAVAKNHLPAKASFVGKAFVLNGEGKHYKTILTYPSKKRGRFVLQNYLNLFIDIPIVAEVEG</sequence>
<protein>
    <submittedName>
        <fullName evidence="1">Uncharacterized protein</fullName>
    </submittedName>
</protein>
<organism evidence="1 2">
    <name type="scientific">Flavobacterium faecale</name>
    <dbReference type="NCBI Taxonomy" id="1355330"/>
    <lineage>
        <taxon>Bacteria</taxon>
        <taxon>Pseudomonadati</taxon>
        <taxon>Bacteroidota</taxon>
        <taxon>Flavobacteriia</taxon>
        <taxon>Flavobacteriales</taxon>
        <taxon>Flavobacteriaceae</taxon>
        <taxon>Flavobacterium</taxon>
    </lineage>
</organism>
<dbReference type="Proteomes" id="UP000244527">
    <property type="component" value="Chromosome"/>
</dbReference>
<evidence type="ECO:0000313" key="1">
    <source>
        <dbReference type="EMBL" id="AWG21859.1"/>
    </source>
</evidence>
<evidence type="ECO:0000313" key="2">
    <source>
        <dbReference type="Proteomes" id="UP000244527"/>
    </source>
</evidence>
<gene>
    <name evidence="1" type="ORF">FFWV33_10105</name>
</gene>
<dbReference type="AlphaFoldDB" id="A0A2S1LDN2"/>